<dbReference type="GO" id="GO:0016614">
    <property type="term" value="F:oxidoreductase activity, acting on CH-OH group of donors"/>
    <property type="evidence" value="ECO:0007669"/>
    <property type="project" value="InterPro"/>
</dbReference>
<gene>
    <name evidence="8" type="ORF">BB934_28205</name>
</gene>
<dbReference type="SUPFAM" id="SSF51905">
    <property type="entry name" value="FAD/NAD(P)-binding domain"/>
    <property type="match status" value="1"/>
</dbReference>
<evidence type="ECO:0000256" key="1">
    <source>
        <dbReference type="ARBA" id="ARBA00001974"/>
    </source>
</evidence>
<proteinExistence type="inferred from homology"/>
<geneLocation type="plasmid" evidence="8">
    <name>unnamed1</name>
</geneLocation>
<dbReference type="PANTHER" id="PTHR42784">
    <property type="entry name" value="PYRANOSE 2-OXIDASE"/>
    <property type="match status" value="1"/>
</dbReference>
<reference evidence="8" key="1">
    <citation type="submission" date="2016-07" db="EMBL/GenBank/DDBJ databases">
        <title>Microvirga ossetica sp. nov. a new species of rhizobia isolated from root nodules of the legume species Vicia alpestris Steven originated from North Ossetia region in the Caucasus.</title>
        <authorList>
            <person name="Safronova V.I."/>
            <person name="Kuznetsova I.G."/>
            <person name="Sazanova A.L."/>
            <person name="Belimov A."/>
            <person name="Andronov E."/>
            <person name="Osledkin Y.S."/>
            <person name="Onishchuk O.P."/>
            <person name="Kurchak O.N."/>
            <person name="Shaposhnikov A.I."/>
            <person name="Willems A."/>
            <person name="Tikhonovich I.A."/>
        </authorList>
    </citation>
    <scope>NUCLEOTIDE SEQUENCE [LARGE SCALE GENOMIC DNA]</scope>
    <source>
        <strain evidence="8">V5/3M</strain>
        <plasmid evidence="8">unnamed1</plasmid>
    </source>
</reference>
<dbReference type="InterPro" id="IPR006076">
    <property type="entry name" value="FAD-dep_OxRdtase"/>
</dbReference>
<evidence type="ECO:0000256" key="2">
    <source>
        <dbReference type="ARBA" id="ARBA00010790"/>
    </source>
</evidence>
<evidence type="ECO:0000313" key="8">
    <source>
        <dbReference type="EMBL" id="ANY82221.1"/>
    </source>
</evidence>
<dbReference type="AlphaFoldDB" id="A0A1B2EQI4"/>
<dbReference type="Pfam" id="PF05199">
    <property type="entry name" value="GMC_oxred_C"/>
    <property type="match status" value="1"/>
</dbReference>
<name>A0A1B2EQI4_9HYPH</name>
<feature type="domain" description="Glucose-methanol-choline oxidoreductase C-terminal" evidence="7">
    <location>
        <begin position="391"/>
        <end position="520"/>
    </location>
</feature>
<dbReference type="KEGG" id="moc:BB934_28205"/>
<keyword evidence="3" id="KW-0285">Flavoprotein</keyword>
<evidence type="ECO:0008006" key="9">
    <source>
        <dbReference type="Google" id="ProtNLM"/>
    </source>
</evidence>
<keyword evidence="5" id="KW-0560">Oxidoreductase</keyword>
<dbReference type="PANTHER" id="PTHR42784:SF1">
    <property type="entry name" value="PYRANOSE 2-OXIDASE"/>
    <property type="match status" value="1"/>
</dbReference>
<dbReference type="Pfam" id="PF01266">
    <property type="entry name" value="DAO"/>
    <property type="match status" value="1"/>
</dbReference>
<dbReference type="InterPro" id="IPR036188">
    <property type="entry name" value="FAD/NAD-bd_sf"/>
</dbReference>
<dbReference type="Gene3D" id="3.50.50.60">
    <property type="entry name" value="FAD/NAD(P)-binding domain"/>
    <property type="match status" value="2"/>
</dbReference>
<keyword evidence="4" id="KW-0274">FAD</keyword>
<evidence type="ECO:0000259" key="7">
    <source>
        <dbReference type="Pfam" id="PF05199"/>
    </source>
</evidence>
<dbReference type="EMBL" id="CP016617">
    <property type="protein sequence ID" value="ANY82221.1"/>
    <property type="molecule type" value="Genomic_DNA"/>
</dbReference>
<evidence type="ECO:0000259" key="6">
    <source>
        <dbReference type="Pfam" id="PF01266"/>
    </source>
</evidence>
<evidence type="ECO:0000256" key="4">
    <source>
        <dbReference type="ARBA" id="ARBA00022827"/>
    </source>
</evidence>
<feature type="domain" description="FAD dependent oxidoreductase" evidence="6">
    <location>
        <begin position="20"/>
        <end position="54"/>
    </location>
</feature>
<evidence type="ECO:0000256" key="3">
    <source>
        <dbReference type="ARBA" id="ARBA00022630"/>
    </source>
</evidence>
<comment type="similarity">
    <text evidence="2">Belongs to the GMC oxidoreductase family.</text>
</comment>
<keyword evidence="8" id="KW-0614">Plasmid</keyword>
<dbReference type="OrthoDB" id="9798604at2"/>
<evidence type="ECO:0000256" key="5">
    <source>
        <dbReference type="ARBA" id="ARBA00023002"/>
    </source>
</evidence>
<sequence length="531" mass="59494">MPIYTLAEAQLNQINRCASVCIIGAGIAGLLIAVRLARAGQRVIVVESGIEGFEARIQELNKIDDPAGYYKRALSGRNREFGGNSKYWGGRLIHPSQNDTIDRPYISSSGWPISFDELTSYQREIEKIFDLDDSTYEEELLEQLDPARLFVRRDPDVTCRWAKIPTFSRINLGAALKHEILSHHNVEVWLGATVCNFEVDRTSARLSSIVAKNFSDHELKVSAREFIFAAGAIESTRLLLLLDASADNRPFQSCDALGRYFQEHAKATVGHLVPVDPVKTNRLFGYRFSGLARRSLYFELTSEAQKADEIASAYAEVALDLPPKSPLELARRLLRDVQKGDFAVRASDVYKLATDTRYLARSAYWRLIHRQMLIPVGTDLRFEITVEQAPNWSNRISLSPQLDQLGTPMAKLDWRLSALDEHTFWSSIKRFRAYWNRTGFNSICPITWLGTIRDRSVGFIEIADQRAHPSGSTRMGTDPTKSVVGPNLCCHHIPNLRLVSTSVFPAAGSINPTLALMQLALRAADSLLLGT</sequence>
<dbReference type="InterPro" id="IPR007867">
    <property type="entry name" value="GMC_OxRtase_C"/>
</dbReference>
<dbReference type="InterPro" id="IPR051473">
    <property type="entry name" value="P2Ox-like"/>
</dbReference>
<comment type="cofactor">
    <cofactor evidence="1">
        <name>FAD</name>
        <dbReference type="ChEBI" id="CHEBI:57692"/>
    </cofactor>
</comment>
<dbReference type="RefSeq" id="WP_099513365.1">
    <property type="nucleotide sequence ID" value="NZ_CP016617.1"/>
</dbReference>
<protein>
    <recommendedName>
        <fullName evidence="9">Glucose-methanol-choline oxidoreductase C-terminal domain-containing protein</fullName>
    </recommendedName>
</protein>
<organism evidence="8">
    <name type="scientific">Microvirga ossetica</name>
    <dbReference type="NCBI Taxonomy" id="1882682"/>
    <lineage>
        <taxon>Bacteria</taxon>
        <taxon>Pseudomonadati</taxon>
        <taxon>Pseudomonadota</taxon>
        <taxon>Alphaproteobacteria</taxon>
        <taxon>Hyphomicrobiales</taxon>
        <taxon>Methylobacteriaceae</taxon>
        <taxon>Microvirga</taxon>
    </lineage>
</organism>
<accession>A0A1B2EQI4</accession>